<dbReference type="Gene3D" id="1.10.150.130">
    <property type="match status" value="1"/>
</dbReference>
<proteinExistence type="inferred from homology"/>
<dbReference type="PANTHER" id="PTHR30349:SF41">
    <property type="entry name" value="INTEGRASE_RECOMBINASE PROTEIN MJ0367-RELATED"/>
    <property type="match status" value="1"/>
</dbReference>
<dbReference type="CDD" id="cd01189">
    <property type="entry name" value="INT_ICEBs1_C_like"/>
    <property type="match status" value="1"/>
</dbReference>
<dbReference type="InterPro" id="IPR013762">
    <property type="entry name" value="Integrase-like_cat_sf"/>
</dbReference>
<keyword evidence="2" id="KW-0238">DNA-binding</keyword>
<evidence type="ECO:0000256" key="2">
    <source>
        <dbReference type="ARBA" id="ARBA00023125"/>
    </source>
</evidence>
<comment type="similarity">
    <text evidence="1">Belongs to the 'phage' integrase family.</text>
</comment>
<keyword evidence="6" id="KW-1185">Reference proteome</keyword>
<dbReference type="Proteomes" id="UP000614200">
    <property type="component" value="Unassembled WGS sequence"/>
</dbReference>
<evidence type="ECO:0000256" key="3">
    <source>
        <dbReference type="ARBA" id="ARBA00023172"/>
    </source>
</evidence>
<evidence type="ECO:0000313" key="6">
    <source>
        <dbReference type="Proteomes" id="UP000614200"/>
    </source>
</evidence>
<dbReference type="Gene3D" id="1.10.443.10">
    <property type="entry name" value="Intergrase catalytic core"/>
    <property type="match status" value="1"/>
</dbReference>
<dbReference type="EMBL" id="JADKNH010000007">
    <property type="protein sequence ID" value="MBF4693980.1"/>
    <property type="molecule type" value="Genomic_DNA"/>
</dbReference>
<dbReference type="InterPro" id="IPR002104">
    <property type="entry name" value="Integrase_catalytic"/>
</dbReference>
<evidence type="ECO:0000259" key="4">
    <source>
        <dbReference type="PROSITE" id="PS51898"/>
    </source>
</evidence>
<dbReference type="InterPro" id="IPR050090">
    <property type="entry name" value="Tyrosine_recombinase_XerCD"/>
</dbReference>
<reference evidence="5 6" key="1">
    <citation type="submission" date="2020-11" db="EMBL/GenBank/DDBJ databases">
        <title>Fusibacter basophilias sp. nov.</title>
        <authorList>
            <person name="Qiu D."/>
        </authorList>
    </citation>
    <scope>NUCLEOTIDE SEQUENCE [LARGE SCALE GENOMIC DNA]</scope>
    <source>
        <strain evidence="5 6">Q10-2</strain>
    </source>
</reference>
<protein>
    <submittedName>
        <fullName evidence="5">Site-specific integrase</fullName>
    </submittedName>
</protein>
<feature type="domain" description="Tyr recombinase" evidence="4">
    <location>
        <begin position="80"/>
        <end position="287"/>
    </location>
</feature>
<evidence type="ECO:0000313" key="5">
    <source>
        <dbReference type="EMBL" id="MBF4693980.1"/>
    </source>
</evidence>
<organism evidence="5 6">
    <name type="scientific">Fusibacter ferrireducens</name>
    <dbReference type="NCBI Taxonomy" id="2785058"/>
    <lineage>
        <taxon>Bacteria</taxon>
        <taxon>Bacillati</taxon>
        <taxon>Bacillota</taxon>
        <taxon>Clostridia</taxon>
        <taxon>Eubacteriales</taxon>
        <taxon>Eubacteriales Family XII. Incertae Sedis</taxon>
        <taxon>Fusibacter</taxon>
    </lineage>
</organism>
<dbReference type="SUPFAM" id="SSF56349">
    <property type="entry name" value="DNA breaking-rejoining enzymes"/>
    <property type="match status" value="1"/>
</dbReference>
<evidence type="ECO:0000256" key="1">
    <source>
        <dbReference type="ARBA" id="ARBA00008857"/>
    </source>
</evidence>
<dbReference type="InterPro" id="IPR010998">
    <property type="entry name" value="Integrase_recombinase_N"/>
</dbReference>
<comment type="caution">
    <text evidence="5">The sequence shown here is derived from an EMBL/GenBank/DDBJ whole genome shotgun (WGS) entry which is preliminary data.</text>
</comment>
<gene>
    <name evidence="5" type="ORF">ISU02_12740</name>
</gene>
<dbReference type="InterPro" id="IPR011010">
    <property type="entry name" value="DNA_brk_join_enz"/>
</dbReference>
<keyword evidence="3" id="KW-0233">DNA recombination</keyword>
<dbReference type="Pfam" id="PF00589">
    <property type="entry name" value="Phage_integrase"/>
    <property type="match status" value="1"/>
</dbReference>
<sequence>MTGYEGIYRNWIKGSAIIKTKIINLKTIELQKFINSIPSAYTADRVYLLLSTFFRYCIKERLIVFNPLDNVNRPKYVSKASQKYISREDRTKLLEAYKDDAKLFIYIFDLMTGLRIGELCALTHADVDLKNNLIHVTKSLNRVTMYADDGTKSSQIVISNPKTKKGIREIPIPTNLIAPIKEHVLREKKKHFKLGIKFEPSNFFFTSNTCTAIRGDHLNDYWKRKQAELNFEFVVVFHGLRHTFCTLLAEKGVPLKTAAVLMGHEKIETTAQIYTHVDKQSQVEAIDLLSEIISF</sequence>
<dbReference type="PANTHER" id="PTHR30349">
    <property type="entry name" value="PHAGE INTEGRASE-RELATED"/>
    <property type="match status" value="1"/>
</dbReference>
<dbReference type="PROSITE" id="PS51898">
    <property type="entry name" value="TYR_RECOMBINASE"/>
    <property type="match status" value="1"/>
</dbReference>
<accession>A0ABR9ZU61</accession>
<name>A0ABR9ZU61_9FIRM</name>